<evidence type="ECO:0000259" key="1">
    <source>
        <dbReference type="Pfam" id="PF01895"/>
    </source>
</evidence>
<feature type="domain" description="PhoU" evidence="1">
    <location>
        <begin position="23"/>
        <end position="106"/>
    </location>
</feature>
<evidence type="ECO:0000313" key="2">
    <source>
        <dbReference type="EMBL" id="SVA19320.1"/>
    </source>
</evidence>
<dbReference type="SUPFAM" id="SSF109755">
    <property type="entry name" value="PhoU-like"/>
    <property type="match status" value="1"/>
</dbReference>
<accession>A0A381TTH1</accession>
<dbReference type="PANTHER" id="PTHR42930">
    <property type="entry name" value="PHOSPHATE-SPECIFIC TRANSPORT SYSTEM ACCESSORY PROTEIN PHOU"/>
    <property type="match status" value="1"/>
</dbReference>
<protein>
    <recommendedName>
        <fullName evidence="1">PhoU domain-containing protein</fullName>
    </recommendedName>
</protein>
<dbReference type="GO" id="GO:0030643">
    <property type="term" value="P:intracellular phosphate ion homeostasis"/>
    <property type="evidence" value="ECO:0007669"/>
    <property type="project" value="InterPro"/>
</dbReference>
<sequence length="222" mass="25065">MVMSFFRKPEEGGLKHIDAQVQGMINDARHTFDLAMNALTGGPVATVADEVRRTDRRINITEMEIRRELVVHASVHGGVDTPEVLVFMHMVKDLERIGDYNKNIFDLADEGVSLAEAPDLGRLLGYRDELSSRIALMGELLTTRDEDGARAYITRGDELRREFDDRINELVHSTEPAVVAVPRALLYRFLKRVTAHSLNVVSAVVMPVDRLDYFDEDDETRA</sequence>
<dbReference type="PANTHER" id="PTHR42930:SF3">
    <property type="entry name" value="PHOSPHATE-SPECIFIC TRANSPORT SYSTEM ACCESSORY PROTEIN PHOU"/>
    <property type="match status" value="1"/>
</dbReference>
<dbReference type="Gene3D" id="1.20.58.220">
    <property type="entry name" value="Phosphate transport system protein phou homolog 2, domain 2"/>
    <property type="match status" value="1"/>
</dbReference>
<dbReference type="InterPro" id="IPR026022">
    <property type="entry name" value="PhoU_dom"/>
</dbReference>
<dbReference type="AlphaFoldDB" id="A0A381TTH1"/>
<dbReference type="InterPro" id="IPR028366">
    <property type="entry name" value="PhoU"/>
</dbReference>
<gene>
    <name evidence="2" type="ORF">METZ01_LOCUS72174</name>
</gene>
<reference evidence="2" key="1">
    <citation type="submission" date="2018-05" db="EMBL/GenBank/DDBJ databases">
        <authorList>
            <person name="Lanie J.A."/>
            <person name="Ng W.-L."/>
            <person name="Kazmierczak K.M."/>
            <person name="Andrzejewski T.M."/>
            <person name="Davidsen T.M."/>
            <person name="Wayne K.J."/>
            <person name="Tettelin H."/>
            <person name="Glass J.I."/>
            <person name="Rusch D."/>
            <person name="Podicherti R."/>
            <person name="Tsui H.-C.T."/>
            <person name="Winkler M.E."/>
        </authorList>
    </citation>
    <scope>NUCLEOTIDE SEQUENCE</scope>
</reference>
<proteinExistence type="predicted"/>
<dbReference type="InterPro" id="IPR038078">
    <property type="entry name" value="PhoU-like_sf"/>
</dbReference>
<dbReference type="Pfam" id="PF01895">
    <property type="entry name" value="PhoU"/>
    <property type="match status" value="1"/>
</dbReference>
<dbReference type="GO" id="GO:0045936">
    <property type="term" value="P:negative regulation of phosphate metabolic process"/>
    <property type="evidence" value="ECO:0007669"/>
    <property type="project" value="InterPro"/>
</dbReference>
<dbReference type="EMBL" id="UINC01005135">
    <property type="protein sequence ID" value="SVA19320.1"/>
    <property type="molecule type" value="Genomic_DNA"/>
</dbReference>
<name>A0A381TTH1_9ZZZZ</name>
<organism evidence="2">
    <name type="scientific">marine metagenome</name>
    <dbReference type="NCBI Taxonomy" id="408172"/>
    <lineage>
        <taxon>unclassified sequences</taxon>
        <taxon>metagenomes</taxon>
        <taxon>ecological metagenomes</taxon>
    </lineage>
</organism>